<dbReference type="Pfam" id="PF13280">
    <property type="entry name" value="WYL"/>
    <property type="match status" value="1"/>
</dbReference>
<dbReference type="AlphaFoldDB" id="A0A371J6X2"/>
<dbReference type="PANTHER" id="PTHR34580:SF1">
    <property type="entry name" value="PROTEIN PAFC"/>
    <property type="match status" value="1"/>
</dbReference>
<name>A0A371J6X2_9FIRM</name>
<dbReference type="EMBL" id="NOJY02000007">
    <property type="protein sequence ID" value="RDY28418.1"/>
    <property type="molecule type" value="Genomic_DNA"/>
</dbReference>
<organism evidence="2 3">
    <name type="scientific">Romboutsia weinsteinii</name>
    <dbReference type="NCBI Taxonomy" id="2020949"/>
    <lineage>
        <taxon>Bacteria</taxon>
        <taxon>Bacillati</taxon>
        <taxon>Bacillota</taxon>
        <taxon>Clostridia</taxon>
        <taxon>Peptostreptococcales</taxon>
        <taxon>Peptostreptococcaceae</taxon>
        <taxon>Romboutsia</taxon>
    </lineage>
</organism>
<evidence type="ECO:0000259" key="1">
    <source>
        <dbReference type="Pfam" id="PF13280"/>
    </source>
</evidence>
<gene>
    <name evidence="2" type="ORF">CHL78_005840</name>
</gene>
<sequence>MPKDNHIKFYTLIEILKKYSNEENILTKKEIDILMIKKGIQPINDSRTISKYINDLIKLGFDIEIIEKNNNFKGYYMVHHEFEPYELRILADCIYASKFITKKKSEGIITKLGKLNTIYNRYSIQKYAYIDDRAKTENKEIFYNIDKIDRAINENRKISFNYYSYNEDKKMVPRLNDDNSIKEYCINPVSMILQRDKYYLVGEDIKRAGGLGNFRLDRIKKLSILEDEIDDLKHIEDCKNKFNPVDYTKKSFKMYSGKEVSKIVLEARKKLLNVFIDEFGKDVDLKKINNDLYKIEFEAKVSRGLIMWILQQGDNIKVIYPKSLIKSIKEEIEQINNLYK</sequence>
<evidence type="ECO:0000313" key="2">
    <source>
        <dbReference type="EMBL" id="RDY28418.1"/>
    </source>
</evidence>
<proteinExistence type="predicted"/>
<feature type="domain" description="WYL" evidence="1">
    <location>
        <begin position="145"/>
        <end position="222"/>
    </location>
</feature>
<keyword evidence="3" id="KW-1185">Reference proteome</keyword>
<dbReference type="OrthoDB" id="9772503at2"/>
<accession>A0A371J6X2</accession>
<dbReference type="RefSeq" id="WP_094369511.1">
    <property type="nucleotide sequence ID" value="NZ_NOJY02000007.1"/>
</dbReference>
<dbReference type="InterPro" id="IPR051534">
    <property type="entry name" value="CBASS_pafABC_assoc_protein"/>
</dbReference>
<comment type="caution">
    <text evidence="2">The sequence shown here is derived from an EMBL/GenBank/DDBJ whole genome shotgun (WGS) entry which is preliminary data.</text>
</comment>
<dbReference type="Proteomes" id="UP000215694">
    <property type="component" value="Unassembled WGS sequence"/>
</dbReference>
<evidence type="ECO:0000313" key="3">
    <source>
        <dbReference type="Proteomes" id="UP000215694"/>
    </source>
</evidence>
<dbReference type="PROSITE" id="PS52050">
    <property type="entry name" value="WYL"/>
    <property type="match status" value="1"/>
</dbReference>
<dbReference type="InterPro" id="IPR026881">
    <property type="entry name" value="WYL_dom"/>
</dbReference>
<reference evidence="2 3" key="1">
    <citation type="journal article" date="2017" name="Genome Announc.">
        <title>Draft Genome Sequence of Romboutsia weinsteinii sp. nov. Strain CCRI-19649(T) Isolated from Surface Water.</title>
        <authorList>
            <person name="Maheux A.F."/>
            <person name="Boudreau D.K."/>
            <person name="Berube E."/>
            <person name="Boissinot M."/>
            <person name="Cantin P."/>
            <person name="Raymond F."/>
            <person name="Corbeil J."/>
            <person name="Omar R.F."/>
            <person name="Bergeron M.G."/>
        </authorList>
    </citation>
    <scope>NUCLEOTIDE SEQUENCE [LARGE SCALE GENOMIC DNA]</scope>
    <source>
        <strain evidence="2 3">CCRI-19649</strain>
    </source>
</reference>
<protein>
    <submittedName>
        <fullName evidence="2">WYL domain-containing protein</fullName>
    </submittedName>
</protein>
<dbReference type="PANTHER" id="PTHR34580">
    <property type="match status" value="1"/>
</dbReference>